<evidence type="ECO:0000313" key="2">
    <source>
        <dbReference type="EMBL" id="MBB3018999.1"/>
    </source>
</evidence>
<sequence>MSPGLPERRSEERFSTVLNGWIRDPKNKTRIECSVWDLSQSGVRLIISDPVDVPLEFELEIPDAGAAAMTRLVWTDGTHYGARFTS</sequence>
<dbReference type="EMBL" id="JACHWB010000002">
    <property type="protein sequence ID" value="MBB3018999.1"/>
    <property type="molecule type" value="Genomic_DNA"/>
</dbReference>
<protein>
    <recommendedName>
        <fullName evidence="1">PilZ domain-containing protein</fullName>
    </recommendedName>
</protein>
<keyword evidence="3" id="KW-1185">Reference proteome</keyword>
<dbReference type="Pfam" id="PF07238">
    <property type="entry name" value="PilZ"/>
    <property type="match status" value="1"/>
</dbReference>
<dbReference type="Gene3D" id="2.40.10.220">
    <property type="entry name" value="predicted glycosyltransferase like domains"/>
    <property type="match status" value="1"/>
</dbReference>
<name>A0A7W4VKR4_9HYPH</name>
<dbReference type="AlphaFoldDB" id="A0A7W4VKR4"/>
<dbReference type="SUPFAM" id="SSF141371">
    <property type="entry name" value="PilZ domain-like"/>
    <property type="match status" value="1"/>
</dbReference>
<dbReference type="GO" id="GO:0035438">
    <property type="term" value="F:cyclic-di-GMP binding"/>
    <property type="evidence" value="ECO:0007669"/>
    <property type="project" value="InterPro"/>
</dbReference>
<evidence type="ECO:0000259" key="1">
    <source>
        <dbReference type="Pfam" id="PF07238"/>
    </source>
</evidence>
<feature type="domain" description="PilZ" evidence="1">
    <location>
        <begin position="7"/>
        <end position="85"/>
    </location>
</feature>
<proteinExistence type="predicted"/>
<dbReference type="InterPro" id="IPR009875">
    <property type="entry name" value="PilZ_domain"/>
</dbReference>
<accession>A0A7W4VKR4</accession>
<organism evidence="2 3">
    <name type="scientific">Microvirga lupini</name>
    <dbReference type="NCBI Taxonomy" id="420324"/>
    <lineage>
        <taxon>Bacteria</taxon>
        <taxon>Pseudomonadati</taxon>
        <taxon>Pseudomonadota</taxon>
        <taxon>Alphaproteobacteria</taxon>
        <taxon>Hyphomicrobiales</taxon>
        <taxon>Methylobacteriaceae</taxon>
        <taxon>Microvirga</taxon>
    </lineage>
</organism>
<reference evidence="2 3" key="1">
    <citation type="submission" date="2020-08" db="EMBL/GenBank/DDBJ databases">
        <title>The Agave Microbiome: Exploring the role of microbial communities in plant adaptations to desert environments.</title>
        <authorList>
            <person name="Partida-Martinez L.P."/>
        </authorList>
    </citation>
    <scope>NUCLEOTIDE SEQUENCE [LARGE SCALE GENOMIC DNA]</scope>
    <source>
        <strain evidence="2 3">AT3.9</strain>
    </source>
</reference>
<dbReference type="Proteomes" id="UP000532010">
    <property type="component" value="Unassembled WGS sequence"/>
</dbReference>
<comment type="caution">
    <text evidence="2">The sequence shown here is derived from an EMBL/GenBank/DDBJ whole genome shotgun (WGS) entry which is preliminary data.</text>
</comment>
<dbReference type="RefSeq" id="WP_183449664.1">
    <property type="nucleotide sequence ID" value="NZ_JACHWB010000002.1"/>
</dbReference>
<evidence type="ECO:0000313" key="3">
    <source>
        <dbReference type="Proteomes" id="UP000532010"/>
    </source>
</evidence>
<gene>
    <name evidence="2" type="ORF">FHR70_002053</name>
</gene>